<dbReference type="InterPro" id="IPR011995">
    <property type="entry name" value="OMPdecase_type-2"/>
</dbReference>
<dbReference type="InterPro" id="IPR001754">
    <property type="entry name" value="OMPdeCOase_dom"/>
</dbReference>
<sequence>MSETIQGAGGHEPYGERLARAIGQRGPLCVGIDAHPAIMDAWGLPQTPAGLLRLSMTVIEAAESRVSAVKPQVAWYEAHGSSGMAVLEQTLEAAREAGLLSIADAKRGDIGSTMEAYAQTWLSDGSALAADAVTLSPYLGAGSLAPAFELAEATGRGTYVLALTSNREGASVQHVGGRESVASGVVKAVEARNSHASRATRTDSDQIVINPHGLVVGATVGSSPQAVGVDLADFSGSVLAPGYGAQGATAEMLGSVFGHVRGRVLVNSARGILREGPGLGQLRRAMDSATRELEPFLAVA</sequence>
<dbReference type="AlphaFoldDB" id="A0A846U4S1"/>
<dbReference type="GO" id="GO:0044205">
    <property type="term" value="P:'de novo' UMP biosynthetic process"/>
    <property type="evidence" value="ECO:0007669"/>
    <property type="project" value="UniProtKB-UniPathway"/>
</dbReference>
<dbReference type="EMBL" id="JAAVUN010000002">
    <property type="protein sequence ID" value="NKE08726.1"/>
    <property type="molecule type" value="Genomic_DNA"/>
</dbReference>
<evidence type="ECO:0000313" key="9">
    <source>
        <dbReference type="EMBL" id="NKE08726.1"/>
    </source>
</evidence>
<reference evidence="9 10" key="1">
    <citation type="submission" date="2020-02" db="EMBL/GenBank/DDBJ databases">
        <authorList>
            <person name="Sun Q."/>
        </authorList>
    </citation>
    <scope>NUCLEOTIDE SEQUENCE [LARGE SCALE GENOMIC DNA]</scope>
    <source>
        <strain evidence="9 10">YIM 13062</strain>
    </source>
</reference>
<evidence type="ECO:0000256" key="6">
    <source>
        <dbReference type="ARBA" id="ARBA00049157"/>
    </source>
</evidence>
<keyword evidence="10" id="KW-1185">Reference proteome</keyword>
<evidence type="ECO:0000259" key="8">
    <source>
        <dbReference type="SMART" id="SM00934"/>
    </source>
</evidence>
<gene>
    <name evidence="9" type="primary">pyrF</name>
    <name evidence="9" type="ORF">GTW58_01935</name>
</gene>
<comment type="catalytic activity">
    <reaction evidence="6">
        <text>orotidine 5'-phosphate + H(+) = UMP + CO2</text>
        <dbReference type="Rhea" id="RHEA:11596"/>
        <dbReference type="ChEBI" id="CHEBI:15378"/>
        <dbReference type="ChEBI" id="CHEBI:16526"/>
        <dbReference type="ChEBI" id="CHEBI:57538"/>
        <dbReference type="ChEBI" id="CHEBI:57865"/>
        <dbReference type="EC" id="4.1.1.23"/>
    </reaction>
</comment>
<dbReference type="Proteomes" id="UP000521379">
    <property type="component" value="Unassembled WGS sequence"/>
</dbReference>
<dbReference type="RefSeq" id="WP_119932419.1">
    <property type="nucleotide sequence ID" value="NZ_JAAVUN010000002.1"/>
</dbReference>
<dbReference type="SMART" id="SM00934">
    <property type="entry name" value="OMPdecase"/>
    <property type="match status" value="1"/>
</dbReference>
<comment type="caution">
    <text evidence="9">The sequence shown here is derived from an EMBL/GenBank/DDBJ whole genome shotgun (WGS) entry which is preliminary data.</text>
</comment>
<protein>
    <recommendedName>
        <fullName evidence="7">Orotidine-5'-phosphate decarboxylase</fullName>
        <ecNumber evidence="7">4.1.1.23</ecNumber>
    </recommendedName>
</protein>
<evidence type="ECO:0000256" key="1">
    <source>
        <dbReference type="ARBA" id="ARBA00004861"/>
    </source>
</evidence>
<dbReference type="GO" id="GO:0004590">
    <property type="term" value="F:orotidine-5'-phosphate decarboxylase activity"/>
    <property type="evidence" value="ECO:0007669"/>
    <property type="project" value="UniProtKB-UniRule"/>
</dbReference>
<dbReference type="SUPFAM" id="SSF51366">
    <property type="entry name" value="Ribulose-phoshate binding barrel"/>
    <property type="match status" value="1"/>
</dbReference>
<keyword evidence="5 9" id="KW-0456">Lyase</keyword>
<evidence type="ECO:0000313" key="10">
    <source>
        <dbReference type="Proteomes" id="UP000521379"/>
    </source>
</evidence>
<accession>A0A846U4S1</accession>
<name>A0A846U4S1_9MICC</name>
<dbReference type="GO" id="GO:0006207">
    <property type="term" value="P:'de novo' pyrimidine nucleobase biosynthetic process"/>
    <property type="evidence" value="ECO:0007669"/>
    <property type="project" value="InterPro"/>
</dbReference>
<dbReference type="NCBIfam" id="TIGR02127">
    <property type="entry name" value="pyrF_sub2"/>
    <property type="match status" value="1"/>
</dbReference>
<dbReference type="InterPro" id="IPR013785">
    <property type="entry name" value="Aldolase_TIM"/>
</dbReference>
<organism evidence="9 10">
    <name type="scientific">Kocuria subflava</name>
    <dbReference type="NCBI Taxonomy" id="1736139"/>
    <lineage>
        <taxon>Bacteria</taxon>
        <taxon>Bacillati</taxon>
        <taxon>Actinomycetota</taxon>
        <taxon>Actinomycetes</taxon>
        <taxon>Micrococcales</taxon>
        <taxon>Micrococcaceae</taxon>
        <taxon>Kocuria</taxon>
    </lineage>
</organism>
<dbReference type="PANTHER" id="PTHR43375:SF1">
    <property type="entry name" value="OROTIDINE 5'-PHOSPHATE DECARBOXYLASE"/>
    <property type="match status" value="1"/>
</dbReference>
<comment type="pathway">
    <text evidence="1">Pyrimidine metabolism; UMP biosynthesis via de novo pathway; UMP from orotate: step 2/2.</text>
</comment>
<keyword evidence="4" id="KW-0665">Pyrimidine biosynthesis</keyword>
<dbReference type="CDD" id="cd04725">
    <property type="entry name" value="OMP_decarboxylase_like"/>
    <property type="match status" value="1"/>
</dbReference>
<evidence type="ECO:0000256" key="5">
    <source>
        <dbReference type="ARBA" id="ARBA00023239"/>
    </source>
</evidence>
<evidence type="ECO:0000256" key="2">
    <source>
        <dbReference type="ARBA" id="ARBA00008847"/>
    </source>
</evidence>
<comment type="similarity">
    <text evidence="2">Belongs to the OMP decarboxylase family. Type 2 subfamily.</text>
</comment>
<proteinExistence type="inferred from homology"/>
<dbReference type="EC" id="4.1.1.23" evidence="7"/>
<dbReference type="PANTHER" id="PTHR43375">
    <property type="entry name" value="OROTIDINE 5'-PHOSPHATE DECARBOXYLASE"/>
    <property type="match status" value="1"/>
</dbReference>
<feature type="domain" description="Orotidine 5'-phosphate decarboxylase" evidence="8">
    <location>
        <begin position="27"/>
        <end position="285"/>
    </location>
</feature>
<dbReference type="InterPro" id="IPR011060">
    <property type="entry name" value="RibuloseP-bd_barrel"/>
</dbReference>
<dbReference type="Pfam" id="PF00215">
    <property type="entry name" value="OMPdecase"/>
    <property type="match status" value="1"/>
</dbReference>
<dbReference type="Gene3D" id="3.20.20.70">
    <property type="entry name" value="Aldolase class I"/>
    <property type="match status" value="1"/>
</dbReference>
<evidence type="ECO:0000256" key="7">
    <source>
        <dbReference type="NCBIfam" id="TIGR02127"/>
    </source>
</evidence>
<evidence type="ECO:0000256" key="3">
    <source>
        <dbReference type="ARBA" id="ARBA00022793"/>
    </source>
</evidence>
<keyword evidence="3" id="KW-0210">Decarboxylase</keyword>
<evidence type="ECO:0000256" key="4">
    <source>
        <dbReference type="ARBA" id="ARBA00022975"/>
    </source>
</evidence>
<dbReference type="UniPathway" id="UPA00070">
    <property type="reaction ID" value="UER00120"/>
</dbReference>